<proteinExistence type="predicted"/>
<protein>
    <submittedName>
        <fullName evidence="4">DnaJ-domain-containing protein</fullName>
    </submittedName>
</protein>
<dbReference type="EMBL" id="ML179582">
    <property type="protein sequence ID" value="THU84747.1"/>
    <property type="molecule type" value="Genomic_DNA"/>
</dbReference>
<dbReference type="InterPro" id="IPR001623">
    <property type="entry name" value="DnaJ_domain"/>
</dbReference>
<evidence type="ECO:0000259" key="3">
    <source>
        <dbReference type="PROSITE" id="PS50076"/>
    </source>
</evidence>
<dbReference type="PROSITE" id="PS00636">
    <property type="entry name" value="DNAJ_1"/>
    <property type="match status" value="1"/>
</dbReference>
<evidence type="ECO:0000313" key="4">
    <source>
        <dbReference type="EMBL" id="THU84747.1"/>
    </source>
</evidence>
<gene>
    <name evidence="4" type="ORF">K435DRAFT_971033</name>
</gene>
<dbReference type="InterPro" id="IPR036869">
    <property type="entry name" value="J_dom_sf"/>
</dbReference>
<dbReference type="Proteomes" id="UP000297245">
    <property type="component" value="Unassembled WGS sequence"/>
</dbReference>
<dbReference type="SUPFAM" id="SSF46565">
    <property type="entry name" value="Chaperone J-domain"/>
    <property type="match status" value="1"/>
</dbReference>
<dbReference type="InterPro" id="IPR051938">
    <property type="entry name" value="Apopto_cytoskel_mod"/>
</dbReference>
<sequence>MLRSTSTSQFRTGFSSLPYRYFSSSTPCCDHYKTLGVNQEASKAQIKSHFYQLSKKHHPDVSKNPKSREIFNAVSEAYSVLSDDRQRRAYDRKLQSQRSTAHTTYNNPAAAHNGEWSAHRRRPGATHAWQHNSRTSTHPRHHPNTSSSWRPPPSSSGTSSSSHHSHQNPHPNMHYDASAFHHVQDKSAFRRRNEAFYKEREKVEGISGTIRALQVMFAIMFLGMLFAPPGSSSTSSSNSRNHYTDGKSTRSSFAQAVPVNVTVKYDDPSSTSVSPDDVGADTEVDQ</sequence>
<dbReference type="SMART" id="SM00271">
    <property type="entry name" value="DnaJ"/>
    <property type="match status" value="1"/>
</dbReference>
<feature type="region of interest" description="Disordered" evidence="2">
    <location>
        <begin position="91"/>
        <end position="175"/>
    </location>
</feature>
<feature type="domain" description="J" evidence="3">
    <location>
        <begin position="30"/>
        <end position="94"/>
    </location>
</feature>
<feature type="region of interest" description="Disordered" evidence="2">
    <location>
        <begin position="229"/>
        <end position="286"/>
    </location>
</feature>
<dbReference type="InterPro" id="IPR018253">
    <property type="entry name" value="DnaJ_domain_CS"/>
</dbReference>
<dbReference type="OrthoDB" id="445556at2759"/>
<dbReference type="Gene3D" id="1.10.287.110">
    <property type="entry name" value="DnaJ domain"/>
    <property type="match status" value="1"/>
</dbReference>
<dbReference type="PROSITE" id="PS50076">
    <property type="entry name" value="DNAJ_2"/>
    <property type="match status" value="1"/>
</dbReference>
<dbReference type="Pfam" id="PF00226">
    <property type="entry name" value="DnaJ"/>
    <property type="match status" value="1"/>
</dbReference>
<organism evidence="4 5">
    <name type="scientific">Dendrothele bispora (strain CBS 962.96)</name>
    <dbReference type="NCBI Taxonomy" id="1314807"/>
    <lineage>
        <taxon>Eukaryota</taxon>
        <taxon>Fungi</taxon>
        <taxon>Dikarya</taxon>
        <taxon>Basidiomycota</taxon>
        <taxon>Agaricomycotina</taxon>
        <taxon>Agaricomycetes</taxon>
        <taxon>Agaricomycetidae</taxon>
        <taxon>Agaricales</taxon>
        <taxon>Agaricales incertae sedis</taxon>
        <taxon>Dendrothele</taxon>
    </lineage>
</organism>
<name>A0A4S8L7S4_DENBC</name>
<evidence type="ECO:0000256" key="2">
    <source>
        <dbReference type="SAM" id="MobiDB-lite"/>
    </source>
</evidence>
<keyword evidence="1" id="KW-0143">Chaperone</keyword>
<feature type="compositionally biased region" description="Polar residues" evidence="2">
    <location>
        <begin position="96"/>
        <end position="107"/>
    </location>
</feature>
<accession>A0A4S8L7S4</accession>
<dbReference type="AlphaFoldDB" id="A0A4S8L7S4"/>
<dbReference type="PRINTS" id="PR00625">
    <property type="entry name" value="JDOMAIN"/>
</dbReference>
<dbReference type="PANTHER" id="PTHR44145">
    <property type="entry name" value="DNAJ HOMOLOG SUBFAMILY A MEMBER 3, MITOCHONDRIAL"/>
    <property type="match status" value="1"/>
</dbReference>
<evidence type="ECO:0000313" key="5">
    <source>
        <dbReference type="Proteomes" id="UP000297245"/>
    </source>
</evidence>
<evidence type="ECO:0000256" key="1">
    <source>
        <dbReference type="ARBA" id="ARBA00023186"/>
    </source>
</evidence>
<keyword evidence="5" id="KW-1185">Reference proteome</keyword>
<feature type="compositionally biased region" description="Low complexity" evidence="2">
    <location>
        <begin position="268"/>
        <end position="277"/>
    </location>
</feature>
<reference evidence="4 5" key="1">
    <citation type="journal article" date="2019" name="Nat. Ecol. Evol.">
        <title>Megaphylogeny resolves global patterns of mushroom evolution.</title>
        <authorList>
            <person name="Varga T."/>
            <person name="Krizsan K."/>
            <person name="Foldi C."/>
            <person name="Dima B."/>
            <person name="Sanchez-Garcia M."/>
            <person name="Sanchez-Ramirez S."/>
            <person name="Szollosi G.J."/>
            <person name="Szarkandi J.G."/>
            <person name="Papp V."/>
            <person name="Albert L."/>
            <person name="Andreopoulos W."/>
            <person name="Angelini C."/>
            <person name="Antonin V."/>
            <person name="Barry K.W."/>
            <person name="Bougher N.L."/>
            <person name="Buchanan P."/>
            <person name="Buyck B."/>
            <person name="Bense V."/>
            <person name="Catcheside P."/>
            <person name="Chovatia M."/>
            <person name="Cooper J."/>
            <person name="Damon W."/>
            <person name="Desjardin D."/>
            <person name="Finy P."/>
            <person name="Geml J."/>
            <person name="Haridas S."/>
            <person name="Hughes K."/>
            <person name="Justo A."/>
            <person name="Karasinski D."/>
            <person name="Kautmanova I."/>
            <person name="Kiss B."/>
            <person name="Kocsube S."/>
            <person name="Kotiranta H."/>
            <person name="LaButti K.M."/>
            <person name="Lechner B.E."/>
            <person name="Liimatainen K."/>
            <person name="Lipzen A."/>
            <person name="Lukacs Z."/>
            <person name="Mihaltcheva S."/>
            <person name="Morgado L.N."/>
            <person name="Niskanen T."/>
            <person name="Noordeloos M.E."/>
            <person name="Ohm R.A."/>
            <person name="Ortiz-Santana B."/>
            <person name="Ovrebo C."/>
            <person name="Racz N."/>
            <person name="Riley R."/>
            <person name="Savchenko A."/>
            <person name="Shiryaev A."/>
            <person name="Soop K."/>
            <person name="Spirin V."/>
            <person name="Szebenyi C."/>
            <person name="Tomsovsky M."/>
            <person name="Tulloss R.E."/>
            <person name="Uehling J."/>
            <person name="Grigoriev I.V."/>
            <person name="Vagvolgyi C."/>
            <person name="Papp T."/>
            <person name="Martin F.M."/>
            <person name="Miettinen O."/>
            <person name="Hibbett D.S."/>
            <person name="Nagy L.G."/>
        </authorList>
    </citation>
    <scope>NUCLEOTIDE SEQUENCE [LARGE SCALE GENOMIC DNA]</scope>
    <source>
        <strain evidence="4 5">CBS 962.96</strain>
    </source>
</reference>
<dbReference type="CDD" id="cd06257">
    <property type="entry name" value="DnaJ"/>
    <property type="match status" value="1"/>
</dbReference>
<dbReference type="PANTHER" id="PTHR44145:SF3">
    <property type="entry name" value="DNAJ HOMOLOG SUBFAMILY A MEMBER 3, MITOCHONDRIAL"/>
    <property type="match status" value="1"/>
</dbReference>